<dbReference type="SUPFAM" id="SSF53335">
    <property type="entry name" value="S-adenosyl-L-methionine-dependent methyltransferases"/>
    <property type="match status" value="1"/>
</dbReference>
<dbReference type="PANTHER" id="PTHR42933:SF3">
    <property type="entry name" value="TYPE I RESTRICTION ENZYME MJAVIII METHYLASE SUBUNIT"/>
    <property type="match status" value="1"/>
</dbReference>
<accession>A0A1A2E176</accession>
<protein>
    <recommendedName>
        <fullName evidence="2">site-specific DNA-methyltransferase (adenine-specific)</fullName>
        <ecNumber evidence="2">2.1.1.72</ecNumber>
    </recommendedName>
</protein>
<organism evidence="10 11">
    <name type="scientific">Mycolicibacter sinensis (strain JDM601)</name>
    <name type="common">Mycobacterium sinense</name>
    <dbReference type="NCBI Taxonomy" id="875328"/>
    <lineage>
        <taxon>Bacteria</taxon>
        <taxon>Bacillati</taxon>
        <taxon>Actinomycetota</taxon>
        <taxon>Actinomycetes</taxon>
        <taxon>Mycobacteriales</taxon>
        <taxon>Mycobacteriaceae</taxon>
        <taxon>Mycolicibacter</taxon>
    </lineage>
</organism>
<sequence>MAQSNAQAQAQNHANLIWKIADLLRGPYQPNQYGDVILPFTILRRLDCILEPTKDQVLAEYKKISATKVDPDVMLKAKFKLPFYNISRWSFASLISDPEGVADNLIDYIEHFSPNVRDVFEGFGMLDEIANLAKTDRLYLIVKEFAAVDLHPDVVTQHDMGYVFEELIRKFADSNATQAGDHFTPREVIALMVDILFLTEDDALTKPGTVRTIYDPAAGTGGMLSVAYDHLVAMNPKARPVLYGQDVNPRSYALCKSDMIVKGQDVDNIYLGDTLTDDGFRTRHFDFLLSNPPFGVDWKTQQKRVTDEHEQRGFAGRFGPGLPRVSDGSMLFLLHLISKMQPVKGGEGSSRLAIVLNGSPLFTGGAGSGESNIRQWIIENDLLDAIIALPTDMFYNTGIATYIWILDNNKPTKRRGKVQLINAVEMYGKMRKSLGSKRKELREKDIARICHLYEGYRNEHGTDERPAHSKVFKGEEFGYSTITVERPLQLRFTPTADNIDDVLAQKSIAKLKTGEQAAIGTALTGLIGWEWKNRDEFVGEVKDALRKAGFITPMAPVVKAIWSTIGEHDDTATIVADAKGNPEPDTSLRDTENVPLTEDIEAYFAREVLRHVPDAWIDHDKTKIGYEIPFTRHFYRYTPPRPLEEIQKDLRVLVEEIQVMLAEVGA</sequence>
<dbReference type="GO" id="GO:0009007">
    <property type="term" value="F:site-specific DNA-methyltransferase (adenine-specific) activity"/>
    <property type="evidence" value="ECO:0007669"/>
    <property type="project" value="UniProtKB-EC"/>
</dbReference>
<dbReference type="PROSITE" id="PS00092">
    <property type="entry name" value="N6_MTASE"/>
    <property type="match status" value="1"/>
</dbReference>
<evidence type="ECO:0000313" key="11">
    <source>
        <dbReference type="Proteomes" id="UP000093985"/>
    </source>
</evidence>
<dbReference type="Pfam" id="PF12161">
    <property type="entry name" value="HsdM_N"/>
    <property type="match status" value="1"/>
</dbReference>
<comment type="caution">
    <text evidence="10">The sequence shown here is derived from an EMBL/GenBank/DDBJ whole genome shotgun (WGS) entry which is preliminary data.</text>
</comment>
<dbReference type="AlphaFoldDB" id="A0A1A2E176"/>
<keyword evidence="4" id="KW-0808">Transferase</keyword>
<dbReference type="InterPro" id="IPR029063">
    <property type="entry name" value="SAM-dependent_MTases_sf"/>
</dbReference>
<dbReference type="GO" id="GO:0003677">
    <property type="term" value="F:DNA binding"/>
    <property type="evidence" value="ECO:0007669"/>
    <property type="project" value="InterPro"/>
</dbReference>
<dbReference type="EC" id="2.1.1.72" evidence="2"/>
<dbReference type="Gene3D" id="3.40.50.150">
    <property type="entry name" value="Vaccinia Virus protein VP39"/>
    <property type="match status" value="1"/>
</dbReference>
<evidence type="ECO:0000256" key="1">
    <source>
        <dbReference type="ARBA" id="ARBA00006594"/>
    </source>
</evidence>
<evidence type="ECO:0000256" key="5">
    <source>
        <dbReference type="ARBA" id="ARBA00022691"/>
    </source>
</evidence>
<reference evidence="11" key="1">
    <citation type="submission" date="2016-06" db="EMBL/GenBank/DDBJ databases">
        <authorList>
            <person name="Sutton G."/>
            <person name="Brinkac L."/>
            <person name="Sanka R."/>
            <person name="Adams M."/>
            <person name="Lau E."/>
            <person name="Mehaffy C."/>
            <person name="Tameris M."/>
            <person name="Hatherill M."/>
            <person name="Hanekom W."/>
            <person name="Mahomed H."/>
            <person name="Mcshane H."/>
        </authorList>
    </citation>
    <scope>NUCLEOTIDE SEQUENCE [LARGE SCALE GENOMIC DNA]</scope>
    <source>
        <strain evidence="11">852014-51077_SCH5608930-a</strain>
    </source>
</reference>
<dbReference type="GO" id="GO:0009307">
    <property type="term" value="P:DNA restriction-modification system"/>
    <property type="evidence" value="ECO:0007669"/>
    <property type="project" value="UniProtKB-KW"/>
</dbReference>
<dbReference type="Pfam" id="PF02384">
    <property type="entry name" value="N6_Mtase"/>
    <property type="match status" value="1"/>
</dbReference>
<dbReference type="InterPro" id="IPR002052">
    <property type="entry name" value="DNA_methylase_N6_adenine_CS"/>
</dbReference>
<gene>
    <name evidence="10" type="ORF">A5771_17830</name>
</gene>
<dbReference type="PRINTS" id="PR00507">
    <property type="entry name" value="N12N6MTFRASE"/>
</dbReference>
<feature type="domain" description="N6 adenine-specific DNA methyltransferase N-terminal" evidence="9">
    <location>
        <begin position="15"/>
        <end position="145"/>
    </location>
</feature>
<keyword evidence="10" id="KW-0255">Endonuclease</keyword>
<evidence type="ECO:0000256" key="4">
    <source>
        <dbReference type="ARBA" id="ARBA00022679"/>
    </source>
</evidence>
<evidence type="ECO:0000256" key="2">
    <source>
        <dbReference type="ARBA" id="ARBA00011900"/>
    </source>
</evidence>
<comment type="catalytic activity">
    <reaction evidence="7">
        <text>a 2'-deoxyadenosine in DNA + S-adenosyl-L-methionine = an N(6)-methyl-2'-deoxyadenosine in DNA + S-adenosyl-L-homocysteine + H(+)</text>
        <dbReference type="Rhea" id="RHEA:15197"/>
        <dbReference type="Rhea" id="RHEA-COMP:12418"/>
        <dbReference type="Rhea" id="RHEA-COMP:12419"/>
        <dbReference type="ChEBI" id="CHEBI:15378"/>
        <dbReference type="ChEBI" id="CHEBI:57856"/>
        <dbReference type="ChEBI" id="CHEBI:59789"/>
        <dbReference type="ChEBI" id="CHEBI:90615"/>
        <dbReference type="ChEBI" id="CHEBI:90616"/>
        <dbReference type="EC" id="2.1.1.72"/>
    </reaction>
</comment>
<evidence type="ECO:0000313" key="10">
    <source>
        <dbReference type="EMBL" id="OBG00926.1"/>
    </source>
</evidence>
<dbReference type="CDD" id="cd02440">
    <property type="entry name" value="AdoMet_MTases"/>
    <property type="match status" value="1"/>
</dbReference>
<dbReference type="InterPro" id="IPR038333">
    <property type="entry name" value="T1MK-like_N_sf"/>
</dbReference>
<evidence type="ECO:0000259" key="9">
    <source>
        <dbReference type="Pfam" id="PF12161"/>
    </source>
</evidence>
<proteinExistence type="inferred from homology"/>
<dbReference type="EMBL" id="LZIN01000096">
    <property type="protein sequence ID" value="OBG00926.1"/>
    <property type="molecule type" value="Genomic_DNA"/>
</dbReference>
<feature type="domain" description="DNA methylase adenine-specific" evidence="8">
    <location>
        <begin position="157"/>
        <end position="460"/>
    </location>
</feature>
<dbReference type="InterPro" id="IPR003356">
    <property type="entry name" value="DNA_methylase_A-5"/>
</dbReference>
<dbReference type="InterPro" id="IPR022749">
    <property type="entry name" value="D12N6_MeTrfase_N"/>
</dbReference>
<comment type="similarity">
    <text evidence="1">Belongs to the N(4)/N(6)-methyltransferase family.</text>
</comment>
<dbReference type="RefSeq" id="WP_064856859.1">
    <property type="nucleotide sequence ID" value="NZ_LZIM01000091.1"/>
</dbReference>
<keyword evidence="3" id="KW-0489">Methyltransferase</keyword>
<keyword evidence="10" id="KW-0540">Nuclease</keyword>
<evidence type="ECO:0000256" key="3">
    <source>
        <dbReference type="ARBA" id="ARBA00022603"/>
    </source>
</evidence>
<dbReference type="OrthoDB" id="9784823at2"/>
<evidence type="ECO:0000256" key="6">
    <source>
        <dbReference type="ARBA" id="ARBA00022747"/>
    </source>
</evidence>
<dbReference type="InterPro" id="IPR051537">
    <property type="entry name" value="DNA_Adenine_Mtase"/>
</dbReference>
<dbReference type="GO" id="GO:0004519">
    <property type="term" value="F:endonuclease activity"/>
    <property type="evidence" value="ECO:0007669"/>
    <property type="project" value="UniProtKB-KW"/>
</dbReference>
<keyword evidence="5" id="KW-0949">S-adenosyl-L-methionine</keyword>
<keyword evidence="6" id="KW-0680">Restriction system</keyword>
<dbReference type="PANTHER" id="PTHR42933">
    <property type="entry name" value="SLR6095 PROTEIN"/>
    <property type="match status" value="1"/>
</dbReference>
<dbReference type="Gene3D" id="1.20.1260.30">
    <property type="match status" value="1"/>
</dbReference>
<keyword evidence="10" id="KW-0378">Hydrolase</keyword>
<dbReference type="GO" id="GO:0008170">
    <property type="term" value="F:N-methyltransferase activity"/>
    <property type="evidence" value="ECO:0007669"/>
    <property type="project" value="InterPro"/>
</dbReference>
<evidence type="ECO:0000256" key="7">
    <source>
        <dbReference type="ARBA" id="ARBA00047942"/>
    </source>
</evidence>
<evidence type="ECO:0000259" key="8">
    <source>
        <dbReference type="Pfam" id="PF02384"/>
    </source>
</evidence>
<name>A0A1A2E176_MYCSD</name>
<dbReference type="Proteomes" id="UP000093985">
    <property type="component" value="Unassembled WGS sequence"/>
</dbReference>
<dbReference type="GO" id="GO:0032259">
    <property type="term" value="P:methylation"/>
    <property type="evidence" value="ECO:0007669"/>
    <property type="project" value="UniProtKB-KW"/>
</dbReference>